<dbReference type="AlphaFoldDB" id="A0A4Z0M9Q4"/>
<reference evidence="4 5" key="1">
    <citation type="submission" date="2019-04" db="EMBL/GenBank/DDBJ databases">
        <title>Taxonomy of novel Haliea sp. from mangrove soil of West Coast of India.</title>
        <authorList>
            <person name="Verma A."/>
            <person name="Kumar P."/>
            <person name="Krishnamurthi S."/>
        </authorList>
    </citation>
    <scope>NUCLEOTIDE SEQUENCE [LARGE SCALE GENOMIC DNA]</scope>
    <source>
        <strain evidence="4 5">SAOS-164</strain>
    </source>
</reference>
<keyword evidence="2 4" id="KW-0808">Transferase</keyword>
<keyword evidence="1 4" id="KW-0489">Methyltransferase</keyword>
<feature type="domain" description="Methyltransferase" evidence="3">
    <location>
        <begin position="45"/>
        <end position="134"/>
    </location>
</feature>
<organism evidence="4 5">
    <name type="scientific">Mangrovimicrobium sediminis</name>
    <dbReference type="NCBI Taxonomy" id="2562682"/>
    <lineage>
        <taxon>Bacteria</taxon>
        <taxon>Pseudomonadati</taxon>
        <taxon>Pseudomonadota</taxon>
        <taxon>Gammaproteobacteria</taxon>
        <taxon>Cellvibrionales</taxon>
        <taxon>Halieaceae</taxon>
        <taxon>Mangrovimicrobium</taxon>
    </lineage>
</organism>
<dbReference type="Pfam" id="PF13649">
    <property type="entry name" value="Methyltransf_25"/>
    <property type="match status" value="1"/>
</dbReference>
<dbReference type="EMBL" id="SRLE01000001">
    <property type="protein sequence ID" value="TGD76214.1"/>
    <property type="molecule type" value="Genomic_DNA"/>
</dbReference>
<dbReference type="SUPFAM" id="SSF53335">
    <property type="entry name" value="S-adenosyl-L-methionine-dependent methyltransferases"/>
    <property type="match status" value="1"/>
</dbReference>
<evidence type="ECO:0000313" key="5">
    <source>
        <dbReference type="Proteomes" id="UP000298050"/>
    </source>
</evidence>
<dbReference type="InterPro" id="IPR041698">
    <property type="entry name" value="Methyltransf_25"/>
</dbReference>
<dbReference type="PANTHER" id="PTHR43861:SF1">
    <property type="entry name" value="TRANS-ACONITATE 2-METHYLTRANSFERASE"/>
    <property type="match status" value="1"/>
</dbReference>
<dbReference type="OrthoDB" id="6681190at2"/>
<proteinExistence type="predicted"/>
<comment type="caution">
    <text evidence="4">The sequence shown here is derived from an EMBL/GenBank/DDBJ whole genome shotgun (WGS) entry which is preliminary data.</text>
</comment>
<dbReference type="Proteomes" id="UP000298050">
    <property type="component" value="Unassembled WGS sequence"/>
</dbReference>
<dbReference type="GO" id="GO:0032259">
    <property type="term" value="P:methylation"/>
    <property type="evidence" value="ECO:0007669"/>
    <property type="project" value="UniProtKB-KW"/>
</dbReference>
<name>A0A4Z0M9Q4_9GAMM</name>
<dbReference type="InterPro" id="IPR029063">
    <property type="entry name" value="SAM-dependent_MTases_sf"/>
</dbReference>
<evidence type="ECO:0000259" key="3">
    <source>
        <dbReference type="Pfam" id="PF13649"/>
    </source>
</evidence>
<evidence type="ECO:0000313" key="4">
    <source>
        <dbReference type="EMBL" id="TGD76214.1"/>
    </source>
</evidence>
<dbReference type="PANTHER" id="PTHR43861">
    <property type="entry name" value="TRANS-ACONITATE 2-METHYLTRANSFERASE-RELATED"/>
    <property type="match status" value="1"/>
</dbReference>
<dbReference type="CDD" id="cd02440">
    <property type="entry name" value="AdoMet_MTases"/>
    <property type="match status" value="1"/>
</dbReference>
<evidence type="ECO:0000256" key="2">
    <source>
        <dbReference type="ARBA" id="ARBA00022679"/>
    </source>
</evidence>
<dbReference type="Gene3D" id="3.40.50.150">
    <property type="entry name" value="Vaccinia Virus protein VP39"/>
    <property type="match status" value="1"/>
</dbReference>
<dbReference type="GO" id="GO:0008168">
    <property type="term" value="F:methyltransferase activity"/>
    <property type="evidence" value="ECO:0007669"/>
    <property type="project" value="UniProtKB-KW"/>
</dbReference>
<sequence length="199" mass="22693">MTPDQIGRAYDQIAHRWASDDFNRENGIDQHQRAIAFAERRGMALDVGCGCNGRLIDLLLVAGFEPEGVDVSSEMVRLARLRHPEITFHHRDICSWEPPRSYDFITAWDSIWHLSSERQARVLSKLIDALRPQGVMIFSCGGHVEPQEHTDGSMGPEMYYATLGVNGFMRLILEAGCTCRHFEFDQLPEVHSYFIVQKT</sequence>
<accession>A0A4Z0M9Q4</accession>
<dbReference type="RefSeq" id="WP_135440791.1">
    <property type="nucleotide sequence ID" value="NZ_SRLE01000001.1"/>
</dbReference>
<evidence type="ECO:0000256" key="1">
    <source>
        <dbReference type="ARBA" id="ARBA00022603"/>
    </source>
</evidence>
<keyword evidence="5" id="KW-1185">Reference proteome</keyword>
<gene>
    <name evidence="4" type="ORF">E4634_01325</name>
</gene>
<protein>
    <submittedName>
        <fullName evidence="4">Class I SAM-dependent methyltransferase</fullName>
    </submittedName>
</protein>